<evidence type="ECO:0000313" key="1">
    <source>
        <dbReference type="EMBL" id="KAJ9707378.1"/>
    </source>
</evidence>
<dbReference type="GO" id="GO:2001006">
    <property type="term" value="P:regulation of cellulose biosynthetic process"/>
    <property type="evidence" value="ECO:0007669"/>
    <property type="project" value="InterPro"/>
</dbReference>
<sequence>MDLDETDAVDALQVVSLLAKMKQSMNFTYSPWSALAEIPSSLESLAIEILSRLYGDQEVVLDDLLVEQSRSIGSLANRKMNSSSLEELVELSYSLVLQRNVNRLQWMHLMYQDI</sequence>
<dbReference type="AlphaFoldDB" id="A0AA39E3T6"/>
<dbReference type="EMBL" id="JARBHA010000002">
    <property type="protein sequence ID" value="KAJ9707378.1"/>
    <property type="molecule type" value="Genomic_DNA"/>
</dbReference>
<reference evidence="1 2" key="1">
    <citation type="journal article" date="2023" name="BMC Biotechnol.">
        <title>Vitis rotundifolia cv Carlos genome sequencing.</title>
        <authorList>
            <person name="Huff M."/>
            <person name="Hulse-Kemp A."/>
            <person name="Scheffler B."/>
            <person name="Youngblood R."/>
            <person name="Simpson S."/>
            <person name="Babiker E."/>
            <person name="Staton M."/>
        </authorList>
    </citation>
    <scope>NUCLEOTIDE SEQUENCE [LARGE SCALE GENOMIC DNA]</scope>
    <source>
        <tissue evidence="1">Leaf</tissue>
    </source>
</reference>
<dbReference type="Proteomes" id="UP001168098">
    <property type="component" value="Unassembled WGS sequence"/>
</dbReference>
<proteinExistence type="predicted"/>
<evidence type="ECO:0000313" key="2">
    <source>
        <dbReference type="Proteomes" id="UP001168098"/>
    </source>
</evidence>
<dbReference type="GO" id="GO:0010330">
    <property type="term" value="C:cellulose synthase complex"/>
    <property type="evidence" value="ECO:0007669"/>
    <property type="project" value="InterPro"/>
</dbReference>
<dbReference type="GO" id="GO:0051211">
    <property type="term" value="P:anisotropic cell growth"/>
    <property type="evidence" value="ECO:0007669"/>
    <property type="project" value="InterPro"/>
</dbReference>
<dbReference type="PANTHER" id="PTHR46369">
    <property type="entry name" value="PROTEIN CELLULOSE SYNTHASE INTERACTIVE 1"/>
    <property type="match status" value="1"/>
</dbReference>
<accession>A0AA39E3T6</accession>
<gene>
    <name evidence="1" type="ORF">PVL29_002403</name>
</gene>
<keyword evidence="2" id="KW-1185">Reference proteome</keyword>
<protein>
    <submittedName>
        <fullName evidence="1">Uncharacterized protein</fullName>
    </submittedName>
</protein>
<dbReference type="InterPro" id="IPR044297">
    <property type="entry name" value="CSI1/2/3"/>
</dbReference>
<comment type="caution">
    <text evidence="1">The sequence shown here is derived from an EMBL/GenBank/DDBJ whole genome shotgun (WGS) entry which is preliminary data.</text>
</comment>
<name>A0AA39E3T6_VITRO</name>
<organism evidence="1 2">
    <name type="scientific">Vitis rotundifolia</name>
    <name type="common">Muscadine grape</name>
    <dbReference type="NCBI Taxonomy" id="103349"/>
    <lineage>
        <taxon>Eukaryota</taxon>
        <taxon>Viridiplantae</taxon>
        <taxon>Streptophyta</taxon>
        <taxon>Embryophyta</taxon>
        <taxon>Tracheophyta</taxon>
        <taxon>Spermatophyta</taxon>
        <taxon>Magnoliopsida</taxon>
        <taxon>eudicotyledons</taxon>
        <taxon>Gunneridae</taxon>
        <taxon>Pentapetalae</taxon>
        <taxon>rosids</taxon>
        <taxon>Vitales</taxon>
        <taxon>Vitaceae</taxon>
        <taxon>Viteae</taxon>
        <taxon>Vitis</taxon>
    </lineage>
</organism>
<dbReference type="PANTHER" id="PTHR46369:SF1">
    <property type="entry name" value="PROTEIN CELLULOSE SYNTHASE INTERACTIVE 3"/>
    <property type="match status" value="1"/>
</dbReference>
<dbReference type="GO" id="GO:0008017">
    <property type="term" value="F:microtubule binding"/>
    <property type="evidence" value="ECO:0007669"/>
    <property type="project" value="InterPro"/>
</dbReference>